<dbReference type="AlphaFoldDB" id="A0A2M7V3Z7"/>
<evidence type="ECO:0000256" key="1">
    <source>
        <dbReference type="SAM" id="Phobius"/>
    </source>
</evidence>
<reference evidence="3" key="1">
    <citation type="submission" date="2017-09" db="EMBL/GenBank/DDBJ databases">
        <title>Depth-based differentiation of microbial function through sediment-hosted aquifers and enrichment of novel symbionts in the deep terrestrial subsurface.</title>
        <authorList>
            <person name="Probst A.J."/>
            <person name="Ladd B."/>
            <person name="Jarett J.K."/>
            <person name="Geller-Mcgrath D.E."/>
            <person name="Sieber C.M.K."/>
            <person name="Emerson J.B."/>
            <person name="Anantharaman K."/>
            <person name="Thomas B.C."/>
            <person name="Malmstrom R."/>
            <person name="Stieglmeier M."/>
            <person name="Klingl A."/>
            <person name="Woyke T."/>
            <person name="Ryan C.M."/>
            <person name="Banfield J.F."/>
        </authorList>
    </citation>
    <scope>NUCLEOTIDE SEQUENCE [LARGE SCALE GENOMIC DNA]</scope>
</reference>
<evidence type="ECO:0000313" key="3">
    <source>
        <dbReference type="Proteomes" id="UP000230078"/>
    </source>
</evidence>
<accession>A0A2M7V3Z7</accession>
<sequence length="178" mass="19987">MTCSIRVFTCSMVFLFIDWYDKREVYVVIIKKYMDVNYIAITVAALAGFVIGFVWYLPGVFGKVWMKAVGIIPTAQETQQKKGMGGKMFVSLVSVFLVSFVLAHVIQGMYIWKGSTTGTSDPLMIGVSTGLWIWLGFLATSLIDPVLWQNKPWSLWRINAGQWLVRLLVMGAIIGSMV</sequence>
<feature type="transmembrane region" description="Helical" evidence="1">
    <location>
        <begin position="131"/>
        <end position="148"/>
    </location>
</feature>
<organism evidence="2 3">
    <name type="scientific">Candidatus Magasanikbacteria bacterium CG_4_10_14_0_2_um_filter_41_31</name>
    <dbReference type="NCBI Taxonomy" id="1974639"/>
    <lineage>
        <taxon>Bacteria</taxon>
        <taxon>Candidatus Magasanikiibacteriota</taxon>
    </lineage>
</organism>
<keyword evidence="1" id="KW-1133">Transmembrane helix</keyword>
<dbReference type="EMBL" id="PFPI01000033">
    <property type="protein sequence ID" value="PIZ93171.1"/>
    <property type="molecule type" value="Genomic_DNA"/>
</dbReference>
<proteinExistence type="predicted"/>
<feature type="transmembrane region" description="Helical" evidence="1">
    <location>
        <begin position="160"/>
        <end position="177"/>
    </location>
</feature>
<dbReference type="InterPro" id="IPR013879">
    <property type="entry name" value="DUF1761"/>
</dbReference>
<protein>
    <recommendedName>
        <fullName evidence="4">DUF1761 domain-containing protein</fullName>
    </recommendedName>
</protein>
<name>A0A2M7V3Z7_9BACT</name>
<feature type="transmembrane region" description="Helical" evidence="1">
    <location>
        <begin position="36"/>
        <end position="57"/>
    </location>
</feature>
<comment type="caution">
    <text evidence="2">The sequence shown here is derived from an EMBL/GenBank/DDBJ whole genome shotgun (WGS) entry which is preliminary data.</text>
</comment>
<evidence type="ECO:0000313" key="2">
    <source>
        <dbReference type="EMBL" id="PIZ93171.1"/>
    </source>
</evidence>
<dbReference type="Proteomes" id="UP000230078">
    <property type="component" value="Unassembled WGS sequence"/>
</dbReference>
<keyword evidence="1" id="KW-0472">Membrane</keyword>
<gene>
    <name evidence="2" type="ORF">COX83_02590</name>
</gene>
<evidence type="ECO:0008006" key="4">
    <source>
        <dbReference type="Google" id="ProtNLM"/>
    </source>
</evidence>
<keyword evidence="1" id="KW-0812">Transmembrane</keyword>
<feature type="transmembrane region" description="Helical" evidence="1">
    <location>
        <begin position="89"/>
        <end position="111"/>
    </location>
</feature>
<dbReference type="Pfam" id="PF08570">
    <property type="entry name" value="DUF1761"/>
    <property type="match status" value="1"/>
</dbReference>